<evidence type="ECO:0000313" key="2">
    <source>
        <dbReference type="EMBL" id="MFC6785613.1"/>
    </source>
</evidence>
<organism evidence="2 3">
    <name type="scientific">Halobaculum halobium</name>
    <dbReference type="NCBI Taxonomy" id="3032281"/>
    <lineage>
        <taxon>Archaea</taxon>
        <taxon>Methanobacteriati</taxon>
        <taxon>Methanobacteriota</taxon>
        <taxon>Stenosarchaea group</taxon>
        <taxon>Halobacteria</taxon>
        <taxon>Halobacteriales</taxon>
        <taxon>Haloferacaceae</taxon>
        <taxon>Halobaculum</taxon>
    </lineage>
</organism>
<feature type="transmembrane region" description="Helical" evidence="1">
    <location>
        <begin position="188"/>
        <end position="207"/>
    </location>
</feature>
<dbReference type="GeneID" id="81208654"/>
<sequence>MLREALRYPLGPADARGATAEALATGGGLHLFAALVAPLWPLSVFSLVSWVLLVGYLVRVLGAAGDAADPATRPTFRRPLALLRDGLVGSALSVAVLLVPVAVLLVTVGGAVSGAAGGGPVDPTTPLGYGVTLVGGTVSLLLAVGVAYPLPAILAEYGRADPDAGVRARVGEAVSFGSLRRTVTSGRYFYAWTVGAILLAFGAALTGAGARPIRLVGFFGLFYLEVAAAAAWSRGVGAVGGSGGSRGVGGNR</sequence>
<feature type="transmembrane region" description="Helical" evidence="1">
    <location>
        <begin position="39"/>
        <end position="61"/>
    </location>
</feature>
<name>A0ABD5T8B6_9EURY</name>
<keyword evidence="3" id="KW-1185">Reference proteome</keyword>
<comment type="caution">
    <text evidence="2">The sequence shown here is derived from an EMBL/GenBank/DDBJ whole genome shotgun (WGS) entry which is preliminary data.</text>
</comment>
<keyword evidence="1" id="KW-1133">Transmembrane helix</keyword>
<feature type="transmembrane region" description="Helical" evidence="1">
    <location>
        <begin position="82"/>
        <end position="107"/>
    </location>
</feature>
<reference evidence="2 3" key="1">
    <citation type="journal article" date="2019" name="Int. J. Syst. Evol. Microbiol.">
        <title>The Global Catalogue of Microorganisms (GCM) 10K type strain sequencing project: providing services to taxonomists for standard genome sequencing and annotation.</title>
        <authorList>
            <consortium name="The Broad Institute Genomics Platform"/>
            <consortium name="The Broad Institute Genome Sequencing Center for Infectious Disease"/>
            <person name="Wu L."/>
            <person name="Ma J."/>
        </authorList>
    </citation>
    <scope>NUCLEOTIDE SEQUENCE [LARGE SCALE GENOMIC DNA]</scope>
    <source>
        <strain evidence="2 3">SYNS20</strain>
    </source>
</reference>
<gene>
    <name evidence="2" type="ORF">ACFQFD_06365</name>
</gene>
<dbReference type="EMBL" id="JBHSWX010000012">
    <property type="protein sequence ID" value="MFC6785613.1"/>
    <property type="molecule type" value="Genomic_DNA"/>
</dbReference>
<dbReference type="InterPro" id="IPR025098">
    <property type="entry name" value="DUF4013"/>
</dbReference>
<keyword evidence="1" id="KW-0812">Transmembrane</keyword>
<dbReference type="Pfam" id="PF13197">
    <property type="entry name" value="DUF4013"/>
    <property type="match status" value="1"/>
</dbReference>
<proteinExistence type="predicted"/>
<accession>A0ABD5T8B6</accession>
<feature type="transmembrane region" description="Helical" evidence="1">
    <location>
        <begin position="127"/>
        <end position="150"/>
    </location>
</feature>
<protein>
    <submittedName>
        <fullName evidence="2">DUF4013 domain-containing protein</fullName>
    </submittedName>
</protein>
<dbReference type="RefSeq" id="WP_284062454.1">
    <property type="nucleotide sequence ID" value="NZ_CP126158.1"/>
</dbReference>
<evidence type="ECO:0000256" key="1">
    <source>
        <dbReference type="SAM" id="Phobius"/>
    </source>
</evidence>
<evidence type="ECO:0000313" key="3">
    <source>
        <dbReference type="Proteomes" id="UP001596443"/>
    </source>
</evidence>
<keyword evidence="1" id="KW-0472">Membrane</keyword>
<dbReference type="AlphaFoldDB" id="A0ABD5T8B6"/>
<dbReference type="Proteomes" id="UP001596443">
    <property type="component" value="Unassembled WGS sequence"/>
</dbReference>